<name>A0A1Q2KYL6_9BACL</name>
<dbReference type="KEGG" id="pmar:B0X71_09235"/>
<keyword evidence="2" id="KW-1133">Transmembrane helix</keyword>
<protein>
    <recommendedName>
        <fullName evidence="3">Alkyl hydroperoxide reductase subunit C/ Thiol specific antioxidant domain-containing protein</fullName>
    </recommendedName>
</protein>
<keyword evidence="2" id="KW-0812">Transmembrane</keyword>
<keyword evidence="5" id="KW-1185">Reference proteome</keyword>
<dbReference type="SUPFAM" id="SSF52833">
    <property type="entry name" value="Thioredoxin-like"/>
    <property type="match status" value="1"/>
</dbReference>
<dbReference type="AlphaFoldDB" id="A0A1Q2KYL6"/>
<dbReference type="InterPro" id="IPR036249">
    <property type="entry name" value="Thioredoxin-like_sf"/>
</dbReference>
<dbReference type="GO" id="GO:0016491">
    <property type="term" value="F:oxidoreductase activity"/>
    <property type="evidence" value="ECO:0007669"/>
    <property type="project" value="InterPro"/>
</dbReference>
<organism evidence="4 5">
    <name type="scientific">Planococcus lenghuensis</name>
    <dbReference type="NCBI Taxonomy" id="2213202"/>
    <lineage>
        <taxon>Bacteria</taxon>
        <taxon>Bacillati</taxon>
        <taxon>Bacillota</taxon>
        <taxon>Bacilli</taxon>
        <taxon>Bacillales</taxon>
        <taxon>Caryophanaceae</taxon>
        <taxon>Planococcus</taxon>
    </lineage>
</organism>
<proteinExistence type="predicted"/>
<dbReference type="InterPro" id="IPR000866">
    <property type="entry name" value="AhpC/TSA"/>
</dbReference>
<accession>A0A1Q2KYL6</accession>
<dbReference type="Proteomes" id="UP000188184">
    <property type="component" value="Chromosome"/>
</dbReference>
<feature type="transmembrane region" description="Helical" evidence="2">
    <location>
        <begin position="12"/>
        <end position="33"/>
    </location>
</feature>
<feature type="domain" description="Alkyl hydroperoxide reductase subunit C/ Thiol specific antioxidant" evidence="3">
    <location>
        <begin position="48"/>
        <end position="81"/>
    </location>
</feature>
<dbReference type="EMBL" id="CP019640">
    <property type="protein sequence ID" value="AQQ53243.1"/>
    <property type="molecule type" value="Genomic_DNA"/>
</dbReference>
<dbReference type="Pfam" id="PF00578">
    <property type="entry name" value="AhpC-TSA"/>
    <property type="match status" value="1"/>
</dbReference>
<reference evidence="4 5" key="1">
    <citation type="submission" date="2017-02" db="EMBL/GenBank/DDBJ databases">
        <title>The complete genomic sequence of a novel cold adapted crude oil-degrading bacterium Planococcus qaidamina Y42.</title>
        <authorList>
            <person name="Yang R."/>
        </authorList>
    </citation>
    <scope>NUCLEOTIDE SEQUENCE [LARGE SCALE GENOMIC DNA]</scope>
    <source>
        <strain evidence="4 5">Y42</strain>
    </source>
</reference>
<evidence type="ECO:0000259" key="3">
    <source>
        <dbReference type="Pfam" id="PF00578"/>
    </source>
</evidence>
<keyword evidence="1" id="KW-1015">Disulfide bond</keyword>
<evidence type="ECO:0000313" key="5">
    <source>
        <dbReference type="Proteomes" id="UP000188184"/>
    </source>
</evidence>
<dbReference type="GO" id="GO:0016209">
    <property type="term" value="F:antioxidant activity"/>
    <property type="evidence" value="ECO:0007669"/>
    <property type="project" value="InterPro"/>
</dbReference>
<evidence type="ECO:0000256" key="1">
    <source>
        <dbReference type="ARBA" id="ARBA00023157"/>
    </source>
</evidence>
<evidence type="ECO:0000313" key="4">
    <source>
        <dbReference type="EMBL" id="AQQ53243.1"/>
    </source>
</evidence>
<gene>
    <name evidence="4" type="ORF">B0X71_09235</name>
</gene>
<sequence>MNQKKKQQQNKTWLMALFVTGILILALTVLVSIQKEQTAASGTVGVDPGTAAPEFTLASTEGDISLSDYRGKNVLLYFYEGNG</sequence>
<evidence type="ECO:0000256" key="2">
    <source>
        <dbReference type="SAM" id="Phobius"/>
    </source>
</evidence>
<dbReference type="Gene3D" id="3.40.30.10">
    <property type="entry name" value="Glutaredoxin"/>
    <property type="match status" value="1"/>
</dbReference>
<keyword evidence="2" id="KW-0472">Membrane</keyword>